<accession>A0AAV7P162</accession>
<keyword evidence="3" id="KW-1185">Reference proteome</keyword>
<evidence type="ECO:0000313" key="3">
    <source>
        <dbReference type="Proteomes" id="UP001066276"/>
    </source>
</evidence>
<dbReference type="Proteomes" id="UP001066276">
    <property type="component" value="Chromosome 7"/>
</dbReference>
<feature type="region of interest" description="Disordered" evidence="1">
    <location>
        <begin position="85"/>
        <end position="108"/>
    </location>
</feature>
<sequence length="108" mass="11684">MTARTFRAAPPADSSQQRLCSLRSRRQGQDEPGTVYDAPPLLQRFAQSPSLEPRVTATLSGRDTTPSFVFVALLLGPQLLRVTPSPVPCTPHHPTEASRADSRLSSSS</sequence>
<dbReference type="AlphaFoldDB" id="A0AAV7P162"/>
<dbReference type="EMBL" id="JANPWB010000011">
    <property type="protein sequence ID" value="KAJ1122046.1"/>
    <property type="molecule type" value="Genomic_DNA"/>
</dbReference>
<feature type="region of interest" description="Disordered" evidence="1">
    <location>
        <begin position="1"/>
        <end position="38"/>
    </location>
</feature>
<protein>
    <submittedName>
        <fullName evidence="2">Uncharacterized protein</fullName>
    </submittedName>
</protein>
<reference evidence="2" key="1">
    <citation type="journal article" date="2022" name="bioRxiv">
        <title>Sequencing and chromosome-scale assembly of the giantPleurodeles waltlgenome.</title>
        <authorList>
            <person name="Brown T."/>
            <person name="Elewa A."/>
            <person name="Iarovenko S."/>
            <person name="Subramanian E."/>
            <person name="Araus A.J."/>
            <person name="Petzold A."/>
            <person name="Susuki M."/>
            <person name="Suzuki K.-i.T."/>
            <person name="Hayashi T."/>
            <person name="Toyoda A."/>
            <person name="Oliveira C."/>
            <person name="Osipova E."/>
            <person name="Leigh N.D."/>
            <person name="Simon A."/>
            <person name="Yun M.H."/>
        </authorList>
    </citation>
    <scope>NUCLEOTIDE SEQUENCE</scope>
    <source>
        <strain evidence="2">20211129_DDA</strain>
        <tissue evidence="2">Liver</tissue>
    </source>
</reference>
<evidence type="ECO:0000313" key="2">
    <source>
        <dbReference type="EMBL" id="KAJ1122046.1"/>
    </source>
</evidence>
<evidence type="ECO:0000256" key="1">
    <source>
        <dbReference type="SAM" id="MobiDB-lite"/>
    </source>
</evidence>
<comment type="caution">
    <text evidence="2">The sequence shown here is derived from an EMBL/GenBank/DDBJ whole genome shotgun (WGS) entry which is preliminary data.</text>
</comment>
<organism evidence="2 3">
    <name type="scientific">Pleurodeles waltl</name>
    <name type="common">Iberian ribbed newt</name>
    <dbReference type="NCBI Taxonomy" id="8319"/>
    <lineage>
        <taxon>Eukaryota</taxon>
        <taxon>Metazoa</taxon>
        <taxon>Chordata</taxon>
        <taxon>Craniata</taxon>
        <taxon>Vertebrata</taxon>
        <taxon>Euteleostomi</taxon>
        <taxon>Amphibia</taxon>
        <taxon>Batrachia</taxon>
        <taxon>Caudata</taxon>
        <taxon>Salamandroidea</taxon>
        <taxon>Salamandridae</taxon>
        <taxon>Pleurodelinae</taxon>
        <taxon>Pleurodeles</taxon>
    </lineage>
</organism>
<gene>
    <name evidence="2" type="ORF">NDU88_000552</name>
</gene>
<feature type="compositionally biased region" description="Basic and acidic residues" evidence="1">
    <location>
        <begin position="93"/>
        <end position="102"/>
    </location>
</feature>
<name>A0AAV7P162_PLEWA</name>
<proteinExistence type="predicted"/>